<evidence type="ECO:0000256" key="6">
    <source>
        <dbReference type="ARBA" id="ARBA00022781"/>
    </source>
</evidence>
<dbReference type="PIR" id="T11264">
    <property type="entry name" value="T11264"/>
</dbReference>
<evidence type="ECO:0000256" key="1">
    <source>
        <dbReference type="ARBA" id="ARBA00004141"/>
    </source>
</evidence>
<comment type="similarity">
    <text evidence="2">Belongs to the ATPase A chain family.</text>
</comment>
<feature type="transmembrane region" description="Helical" evidence="12">
    <location>
        <begin position="190"/>
        <end position="216"/>
    </location>
</feature>
<dbReference type="GO" id="GO:0045259">
    <property type="term" value="C:proton-transporting ATP synthase complex"/>
    <property type="evidence" value="ECO:0007669"/>
    <property type="project" value="UniProtKB-KW"/>
</dbReference>
<evidence type="ECO:0000256" key="8">
    <source>
        <dbReference type="ARBA" id="ARBA00023065"/>
    </source>
</evidence>
<evidence type="ECO:0000256" key="11">
    <source>
        <dbReference type="RuleBase" id="RU004450"/>
    </source>
</evidence>
<keyword evidence="10" id="KW-0066">ATP synthesis</keyword>
<keyword evidence="5 12" id="KW-0812">Transmembrane</keyword>
<protein>
    <recommendedName>
        <fullName evidence="11">ATP synthase subunit a</fullName>
    </recommendedName>
</protein>
<organism evidence="13">
    <name type="scientific">Ixodes hexagonus</name>
    <name type="common">Hedgehog tick</name>
    <name type="synonym">Pholeoixodes hexagonus</name>
    <dbReference type="NCBI Taxonomy" id="34612"/>
    <lineage>
        <taxon>Eukaryota</taxon>
        <taxon>Metazoa</taxon>
        <taxon>Ecdysozoa</taxon>
        <taxon>Arthropoda</taxon>
        <taxon>Chelicerata</taxon>
        <taxon>Arachnida</taxon>
        <taxon>Acari</taxon>
        <taxon>Parasitiformes</taxon>
        <taxon>Ixodida</taxon>
        <taxon>Ixodoidea</taxon>
        <taxon>Ixodidae</taxon>
        <taxon>Ixodinae</taxon>
        <taxon>Ixodes</taxon>
    </lineage>
</organism>
<keyword evidence="9 12" id="KW-0472">Membrane</keyword>
<feature type="transmembrane region" description="Helical" evidence="12">
    <location>
        <begin position="97"/>
        <end position="117"/>
    </location>
</feature>
<dbReference type="InterPro" id="IPR045083">
    <property type="entry name" value="ATP_synth_F0_asu_bact/mt"/>
</dbReference>
<geneLocation type="mitochondrion" evidence="13"/>
<dbReference type="Pfam" id="PF00119">
    <property type="entry name" value="ATP-synt_A"/>
    <property type="match status" value="1"/>
</dbReference>
<keyword evidence="4" id="KW-0138">CF(0)</keyword>
<reference evidence="13" key="1">
    <citation type="journal article" date="1998" name="Mol. Biol. Evol.">
        <title>Mitochondrial gene order is not conserved in arthropods: prostriate and metastriate tick mitochondrial genomes.</title>
        <authorList>
            <person name="Black W.C. IV"/>
            <person name="Roehrdanz R.L."/>
        </authorList>
    </citation>
    <scope>NUCLEOTIDE SEQUENCE</scope>
</reference>
<dbReference type="PANTHER" id="PTHR11410:SF0">
    <property type="entry name" value="ATP SYNTHASE SUBUNIT A"/>
    <property type="match status" value="1"/>
</dbReference>
<keyword evidence="13" id="KW-0496">Mitochondrion</keyword>
<dbReference type="RefSeq" id="NP_008501.1">
    <property type="nucleotide sequence ID" value="NC_002010.1"/>
</dbReference>
<evidence type="ECO:0000256" key="5">
    <source>
        <dbReference type="ARBA" id="ARBA00022692"/>
    </source>
</evidence>
<evidence type="ECO:0000256" key="9">
    <source>
        <dbReference type="ARBA" id="ARBA00023136"/>
    </source>
</evidence>
<dbReference type="SUPFAM" id="SSF81336">
    <property type="entry name" value="F1F0 ATP synthase subunit A"/>
    <property type="match status" value="1"/>
</dbReference>
<dbReference type="AlphaFoldDB" id="O99809"/>
<dbReference type="Gene3D" id="1.20.120.220">
    <property type="entry name" value="ATP synthase, F0 complex, subunit A"/>
    <property type="match status" value="1"/>
</dbReference>
<evidence type="ECO:0000256" key="10">
    <source>
        <dbReference type="ARBA" id="ARBA00023310"/>
    </source>
</evidence>
<keyword evidence="7 12" id="KW-1133">Transmembrane helix</keyword>
<proteinExistence type="inferred from homology"/>
<dbReference type="PROSITE" id="PS00449">
    <property type="entry name" value="ATPASE_A"/>
    <property type="match status" value="1"/>
</dbReference>
<keyword evidence="3" id="KW-0813">Transport</keyword>
<dbReference type="InterPro" id="IPR000568">
    <property type="entry name" value="ATP_synth_F0_asu"/>
</dbReference>
<sequence>MMNLFSIFDPSTSSNLSLNWISIFPMIFIIPSWFWAIPSRYQMMWKIIFSKILSEIKSNLSNKNQKFILLFISIFSSILLFNCLGLFPYIFTPTSHISLSMLMAFPIWMTLMIKGWVTSFNKMMTHLVPLGSPLLLTSFMVIIETVSNLIRPITLSIRLSANMISGHLLIHLLSAIPFNSPMMFPMIFPIMFTLMILESAVAIIQSYVFITLASLYTNEI</sequence>
<evidence type="ECO:0000256" key="12">
    <source>
        <dbReference type="SAM" id="Phobius"/>
    </source>
</evidence>
<name>O99809_IXOHE</name>
<dbReference type="InterPro" id="IPR023011">
    <property type="entry name" value="ATP_synth_F0_asu_AS"/>
</dbReference>
<feature type="transmembrane region" description="Helical" evidence="12">
    <location>
        <begin position="20"/>
        <end position="37"/>
    </location>
</feature>
<dbReference type="GeneID" id="808354"/>
<comment type="subcellular location">
    <subcellularLocation>
        <location evidence="1">Membrane</location>
        <topology evidence="1">Multi-pass membrane protein</topology>
    </subcellularLocation>
    <subcellularLocation>
        <location evidence="11">Mitochondrion inner membrane</location>
        <topology evidence="11">Multi-pass membrane protein</topology>
    </subcellularLocation>
</comment>
<feature type="transmembrane region" description="Helical" evidence="12">
    <location>
        <begin position="67"/>
        <end position="91"/>
    </location>
</feature>
<dbReference type="GO" id="GO:0005743">
    <property type="term" value="C:mitochondrial inner membrane"/>
    <property type="evidence" value="ECO:0007669"/>
    <property type="project" value="UniProtKB-SubCell"/>
</dbReference>
<feature type="transmembrane region" description="Helical" evidence="12">
    <location>
        <begin position="124"/>
        <end position="143"/>
    </location>
</feature>
<dbReference type="GO" id="GO:0046933">
    <property type="term" value="F:proton-transporting ATP synthase activity, rotational mechanism"/>
    <property type="evidence" value="ECO:0007669"/>
    <property type="project" value="TreeGrafter"/>
</dbReference>
<dbReference type="InterPro" id="IPR035908">
    <property type="entry name" value="F0_ATP_A_sf"/>
</dbReference>
<dbReference type="CTD" id="4508"/>
<dbReference type="NCBIfam" id="TIGR01131">
    <property type="entry name" value="ATP_synt_6_or_A"/>
    <property type="match status" value="1"/>
</dbReference>
<dbReference type="PANTHER" id="PTHR11410">
    <property type="entry name" value="ATP SYNTHASE SUBUNIT A"/>
    <property type="match status" value="1"/>
</dbReference>
<dbReference type="CDD" id="cd00310">
    <property type="entry name" value="ATP-synt_Fo_a_6"/>
    <property type="match status" value="1"/>
</dbReference>
<dbReference type="EMBL" id="AF081828">
    <property type="protein sequence ID" value="AAD05508.1"/>
    <property type="molecule type" value="Genomic_DNA"/>
</dbReference>
<accession>O99809</accession>
<keyword evidence="6" id="KW-0375">Hydrogen ion transport</keyword>
<evidence type="ECO:0000256" key="7">
    <source>
        <dbReference type="ARBA" id="ARBA00022989"/>
    </source>
</evidence>
<evidence type="ECO:0000313" key="13">
    <source>
        <dbReference type="EMBL" id="AAD05508.1"/>
    </source>
</evidence>
<dbReference type="PRINTS" id="PR00123">
    <property type="entry name" value="ATPASEA"/>
</dbReference>
<evidence type="ECO:0000256" key="4">
    <source>
        <dbReference type="ARBA" id="ARBA00022547"/>
    </source>
</evidence>
<evidence type="ECO:0000256" key="3">
    <source>
        <dbReference type="ARBA" id="ARBA00022448"/>
    </source>
</evidence>
<evidence type="ECO:0000256" key="2">
    <source>
        <dbReference type="ARBA" id="ARBA00006810"/>
    </source>
</evidence>
<keyword evidence="8" id="KW-0406">Ion transport</keyword>